<sequence>MSLQASLNKRPKHDGRLSMEFQYRGNKTVLSNCYQNPPLRASRPLYINPANRSEATVYLVETSGGIVEGDHNVFDIDIKEGADVCLIPQSATKIYPSYNGIWSSQDMDITIGPKASLSFKTEAVIPFEQARFNSKTVIQMTSDSTFLWGDILSPGRVARGEVFEYTDVRTNFQVWMDDECLIYDPLLISKDNMGLKKMGMLEDHLFIGSMWFVTPTIEEFDIRELNERLQESPHSKASASMLEGKAVNVRWLASDLVDLKKEMNRIWDEFANYIV</sequence>
<proteinExistence type="inferred from homology"/>
<dbReference type="GO" id="GO:0005737">
    <property type="term" value="C:cytoplasm"/>
    <property type="evidence" value="ECO:0007669"/>
    <property type="project" value="UniProtKB-SubCell"/>
</dbReference>
<gene>
    <name evidence="4" type="primary">ureH</name>
    <name evidence="3" type="synonym">ureD</name>
    <name evidence="4" type="ORF">NCTC4822_02159</name>
</gene>
<accession>A0A380C2Q3</accession>
<keyword evidence="3" id="KW-0963">Cytoplasm</keyword>
<reference evidence="4 5" key="1">
    <citation type="submission" date="2018-06" db="EMBL/GenBank/DDBJ databases">
        <authorList>
            <consortium name="Pathogen Informatics"/>
            <person name="Doyle S."/>
        </authorList>
    </citation>
    <scope>NUCLEOTIDE SEQUENCE [LARGE SCALE GENOMIC DNA]</scope>
    <source>
        <strain evidence="5">ATCC 11859 / DSM 33 / NCIB 8841 / NCTC 4822</strain>
    </source>
</reference>
<dbReference type="PANTHER" id="PTHR33643">
    <property type="entry name" value="UREASE ACCESSORY PROTEIN D"/>
    <property type="match status" value="1"/>
</dbReference>
<evidence type="ECO:0000256" key="1">
    <source>
        <dbReference type="ARBA" id="ARBA00007177"/>
    </source>
</evidence>
<dbReference type="Proteomes" id="UP000254519">
    <property type="component" value="Unassembled WGS sequence"/>
</dbReference>
<comment type="subunit">
    <text evidence="3">UreD, UreF and UreG form a complex that acts as a GTP-hydrolysis-dependent molecular chaperone, activating the urease apoprotein by helping to assemble the nickel containing metallocenter of UreC. The UreE protein probably delivers the nickel.</text>
</comment>
<name>A0A380C2Q3_SPOPA</name>
<comment type="subcellular location">
    <subcellularLocation>
        <location evidence="3">Cytoplasm</location>
    </subcellularLocation>
</comment>
<dbReference type="Pfam" id="PF01774">
    <property type="entry name" value="UreD"/>
    <property type="match status" value="1"/>
</dbReference>
<comment type="function">
    <text evidence="3">Required for maturation of urease via the functional incorporation of the urease nickel metallocenter.</text>
</comment>
<comment type="similarity">
    <text evidence="1 3">Belongs to the UreD family.</text>
</comment>
<evidence type="ECO:0000313" key="5">
    <source>
        <dbReference type="Proteomes" id="UP000254519"/>
    </source>
</evidence>
<evidence type="ECO:0000256" key="3">
    <source>
        <dbReference type="HAMAP-Rule" id="MF_01384"/>
    </source>
</evidence>
<keyword evidence="3" id="KW-0996">Nickel insertion</keyword>
<keyword evidence="2 3" id="KW-0143">Chaperone</keyword>
<dbReference type="EMBL" id="UGYZ01000002">
    <property type="protein sequence ID" value="SUJ11597.1"/>
    <property type="molecule type" value="Genomic_DNA"/>
</dbReference>
<dbReference type="OrthoDB" id="9807968at2"/>
<dbReference type="GO" id="GO:0016151">
    <property type="term" value="F:nickel cation binding"/>
    <property type="evidence" value="ECO:0007669"/>
    <property type="project" value="UniProtKB-UniRule"/>
</dbReference>
<keyword evidence="5" id="KW-1185">Reference proteome</keyword>
<dbReference type="PANTHER" id="PTHR33643:SF1">
    <property type="entry name" value="UREASE ACCESSORY PROTEIN D"/>
    <property type="match status" value="1"/>
</dbReference>
<protein>
    <recommendedName>
        <fullName evidence="3">Urease accessory protein UreD</fullName>
    </recommendedName>
</protein>
<dbReference type="InterPro" id="IPR002669">
    <property type="entry name" value="UreD"/>
</dbReference>
<organism evidence="4 5">
    <name type="scientific">Sporosarcina pasteurii</name>
    <name type="common">Bacillus pasteurii</name>
    <dbReference type="NCBI Taxonomy" id="1474"/>
    <lineage>
        <taxon>Bacteria</taxon>
        <taxon>Bacillati</taxon>
        <taxon>Bacillota</taxon>
        <taxon>Bacilli</taxon>
        <taxon>Bacillales</taxon>
        <taxon>Caryophanaceae</taxon>
        <taxon>Sporosarcina</taxon>
    </lineage>
</organism>
<dbReference type="RefSeq" id="WP_115362083.1">
    <property type="nucleotide sequence ID" value="NZ_CP038012.1"/>
</dbReference>
<dbReference type="HAMAP" id="MF_01384">
    <property type="entry name" value="UreD"/>
    <property type="match status" value="1"/>
</dbReference>
<dbReference type="AlphaFoldDB" id="A0A380C2Q3"/>
<evidence type="ECO:0000256" key="2">
    <source>
        <dbReference type="ARBA" id="ARBA00023186"/>
    </source>
</evidence>
<evidence type="ECO:0000313" key="4">
    <source>
        <dbReference type="EMBL" id="SUJ11597.1"/>
    </source>
</evidence>